<dbReference type="AlphaFoldDB" id="A0A0E9VKA8"/>
<accession>A0A0E9VKA8</accession>
<proteinExistence type="predicted"/>
<organism evidence="1">
    <name type="scientific">Anguilla anguilla</name>
    <name type="common">European freshwater eel</name>
    <name type="synonym">Muraena anguilla</name>
    <dbReference type="NCBI Taxonomy" id="7936"/>
    <lineage>
        <taxon>Eukaryota</taxon>
        <taxon>Metazoa</taxon>
        <taxon>Chordata</taxon>
        <taxon>Craniata</taxon>
        <taxon>Vertebrata</taxon>
        <taxon>Euteleostomi</taxon>
        <taxon>Actinopterygii</taxon>
        <taxon>Neopterygii</taxon>
        <taxon>Teleostei</taxon>
        <taxon>Anguilliformes</taxon>
        <taxon>Anguillidae</taxon>
        <taxon>Anguilla</taxon>
    </lineage>
</organism>
<evidence type="ECO:0000313" key="1">
    <source>
        <dbReference type="EMBL" id="JAH78451.1"/>
    </source>
</evidence>
<reference evidence="1" key="1">
    <citation type="submission" date="2014-11" db="EMBL/GenBank/DDBJ databases">
        <authorList>
            <person name="Amaro Gonzalez C."/>
        </authorList>
    </citation>
    <scope>NUCLEOTIDE SEQUENCE</scope>
</reference>
<reference evidence="1" key="2">
    <citation type="journal article" date="2015" name="Fish Shellfish Immunol.">
        <title>Early steps in the European eel (Anguilla anguilla)-Vibrio vulnificus interaction in the gills: Role of the RtxA13 toxin.</title>
        <authorList>
            <person name="Callol A."/>
            <person name="Pajuelo D."/>
            <person name="Ebbesson L."/>
            <person name="Teles M."/>
            <person name="MacKenzie S."/>
            <person name="Amaro C."/>
        </authorList>
    </citation>
    <scope>NUCLEOTIDE SEQUENCE</scope>
</reference>
<sequence length="37" mass="4266">MSPRQRTGNGTQRNFPSLLLLVVQRQRIMGKTTPQVR</sequence>
<dbReference type="EMBL" id="GBXM01030126">
    <property type="protein sequence ID" value="JAH78451.1"/>
    <property type="molecule type" value="Transcribed_RNA"/>
</dbReference>
<name>A0A0E9VKA8_ANGAN</name>
<protein>
    <submittedName>
        <fullName evidence="1">Uncharacterized protein</fullName>
    </submittedName>
</protein>